<dbReference type="NCBIfam" id="TIGR00199">
    <property type="entry name" value="PncC_domain"/>
    <property type="match status" value="1"/>
</dbReference>
<organism evidence="3 4">
    <name type="scientific">Luteococcus peritonei</name>
    <dbReference type="NCBI Taxonomy" id="88874"/>
    <lineage>
        <taxon>Bacteria</taxon>
        <taxon>Bacillati</taxon>
        <taxon>Actinomycetota</taxon>
        <taxon>Actinomycetes</taxon>
        <taxon>Propionibacteriales</taxon>
        <taxon>Propionibacteriaceae</taxon>
        <taxon>Luteococcus</taxon>
    </lineage>
</organism>
<keyword evidence="4" id="KW-1185">Reference proteome</keyword>
<dbReference type="Gene3D" id="3.90.950.20">
    <property type="entry name" value="CinA-like"/>
    <property type="match status" value="1"/>
</dbReference>
<dbReference type="Pfam" id="PF02464">
    <property type="entry name" value="CinA"/>
    <property type="match status" value="1"/>
</dbReference>
<comment type="caution">
    <text evidence="3">The sequence shown here is derived from an EMBL/GenBank/DDBJ whole genome shotgun (WGS) entry which is preliminary data.</text>
</comment>
<gene>
    <name evidence="3" type="ORF">ACFSCS_02245</name>
</gene>
<evidence type="ECO:0000256" key="1">
    <source>
        <dbReference type="SAM" id="MobiDB-lite"/>
    </source>
</evidence>
<sequence length="187" mass="19391">MTEDDGDEELRSAAADLLAALAREGLTLGCCESLTGGLLAATITDVPGASRSFRGGLVTYASDLKCSLVGLEPEHVAEHGVITAHTARTMAQGARRVLGCDLAIACTGVAGPDPQDGAQVGTVWLSVAGPWGASDHLLQLDGDRQCIRRITVLEGIRRAREELLAGPRSGRSTAGSVRTDTGRSTLK</sequence>
<dbReference type="InterPro" id="IPR008136">
    <property type="entry name" value="CinA_C"/>
</dbReference>
<feature type="region of interest" description="Disordered" evidence="1">
    <location>
        <begin position="164"/>
        <end position="187"/>
    </location>
</feature>
<dbReference type="EMBL" id="JBHUFZ010000005">
    <property type="protein sequence ID" value="MFD1889005.1"/>
    <property type="molecule type" value="Genomic_DNA"/>
</dbReference>
<protein>
    <submittedName>
        <fullName evidence="3">CinA family protein</fullName>
    </submittedName>
</protein>
<evidence type="ECO:0000313" key="3">
    <source>
        <dbReference type="EMBL" id="MFD1889005.1"/>
    </source>
</evidence>
<proteinExistence type="predicted"/>
<feature type="domain" description="CinA C-terminal" evidence="2">
    <location>
        <begin position="13"/>
        <end position="162"/>
    </location>
</feature>
<evidence type="ECO:0000313" key="4">
    <source>
        <dbReference type="Proteomes" id="UP001597326"/>
    </source>
</evidence>
<feature type="compositionally biased region" description="Polar residues" evidence="1">
    <location>
        <begin position="170"/>
        <end position="187"/>
    </location>
</feature>
<accession>A0ABW4RT53</accession>
<evidence type="ECO:0000259" key="2">
    <source>
        <dbReference type="Pfam" id="PF02464"/>
    </source>
</evidence>
<dbReference type="InterPro" id="IPR036653">
    <property type="entry name" value="CinA-like_C"/>
</dbReference>
<dbReference type="RefSeq" id="WP_343874943.1">
    <property type="nucleotide sequence ID" value="NZ_BAAAIX010000028.1"/>
</dbReference>
<reference evidence="4" key="1">
    <citation type="journal article" date="2019" name="Int. J. Syst. Evol. Microbiol.">
        <title>The Global Catalogue of Microorganisms (GCM) 10K type strain sequencing project: providing services to taxonomists for standard genome sequencing and annotation.</title>
        <authorList>
            <consortium name="The Broad Institute Genomics Platform"/>
            <consortium name="The Broad Institute Genome Sequencing Center for Infectious Disease"/>
            <person name="Wu L."/>
            <person name="Ma J."/>
        </authorList>
    </citation>
    <scope>NUCLEOTIDE SEQUENCE [LARGE SCALE GENOMIC DNA]</scope>
    <source>
        <strain evidence="4">CAIM 431</strain>
    </source>
</reference>
<dbReference type="Proteomes" id="UP001597326">
    <property type="component" value="Unassembled WGS sequence"/>
</dbReference>
<dbReference type="SUPFAM" id="SSF142433">
    <property type="entry name" value="CinA-like"/>
    <property type="match status" value="1"/>
</dbReference>
<name>A0ABW4RT53_9ACTN</name>